<gene>
    <name evidence="1" type="ORF">AK812_SmicGene24937</name>
</gene>
<evidence type="ECO:0000313" key="1">
    <source>
        <dbReference type="EMBL" id="OLP93171.1"/>
    </source>
</evidence>
<sequence length="160" mass="17507">MKDTWPYNCECPAQRLVRFSSFRHRDPRRLSAAIRIATASQQVSQSADAACNELRASKALVFDAVHWPPCGQGSCGSDYGLEGIGIGRGQFVSELKAAIQSCRPFDEGDCCPTEAQVDGGREGVPVHSLHLLRAHLAHYKDDARCRAGAMIMQQDAGDFR</sequence>
<dbReference type="EMBL" id="LSRX01000592">
    <property type="protein sequence ID" value="OLP93171.1"/>
    <property type="molecule type" value="Genomic_DNA"/>
</dbReference>
<comment type="caution">
    <text evidence="1">The sequence shown here is derived from an EMBL/GenBank/DDBJ whole genome shotgun (WGS) entry which is preliminary data.</text>
</comment>
<proteinExistence type="predicted"/>
<dbReference type="Proteomes" id="UP000186817">
    <property type="component" value="Unassembled WGS sequence"/>
</dbReference>
<reference evidence="1 2" key="1">
    <citation type="submission" date="2016-02" db="EMBL/GenBank/DDBJ databases">
        <title>Genome analysis of coral dinoflagellate symbionts highlights evolutionary adaptations to a symbiotic lifestyle.</title>
        <authorList>
            <person name="Aranda M."/>
            <person name="Li Y."/>
            <person name="Liew Y.J."/>
            <person name="Baumgarten S."/>
            <person name="Simakov O."/>
            <person name="Wilson M."/>
            <person name="Piel J."/>
            <person name="Ashoor H."/>
            <person name="Bougouffa S."/>
            <person name="Bajic V.B."/>
            <person name="Ryu T."/>
            <person name="Ravasi T."/>
            <person name="Bayer T."/>
            <person name="Micklem G."/>
            <person name="Kim H."/>
            <person name="Bhak J."/>
            <person name="Lajeunesse T.C."/>
            <person name="Voolstra C.R."/>
        </authorList>
    </citation>
    <scope>NUCLEOTIDE SEQUENCE [LARGE SCALE GENOMIC DNA]</scope>
    <source>
        <strain evidence="1 2">CCMP2467</strain>
    </source>
</reference>
<name>A0A1Q9DDB6_SYMMI</name>
<keyword evidence="2" id="KW-1185">Reference proteome</keyword>
<accession>A0A1Q9DDB6</accession>
<dbReference type="AlphaFoldDB" id="A0A1Q9DDB6"/>
<protein>
    <submittedName>
        <fullName evidence="1">Uncharacterized protein</fullName>
    </submittedName>
</protein>
<evidence type="ECO:0000313" key="2">
    <source>
        <dbReference type="Proteomes" id="UP000186817"/>
    </source>
</evidence>
<organism evidence="1 2">
    <name type="scientific">Symbiodinium microadriaticum</name>
    <name type="common">Dinoflagellate</name>
    <name type="synonym">Zooxanthella microadriatica</name>
    <dbReference type="NCBI Taxonomy" id="2951"/>
    <lineage>
        <taxon>Eukaryota</taxon>
        <taxon>Sar</taxon>
        <taxon>Alveolata</taxon>
        <taxon>Dinophyceae</taxon>
        <taxon>Suessiales</taxon>
        <taxon>Symbiodiniaceae</taxon>
        <taxon>Symbiodinium</taxon>
    </lineage>
</organism>